<dbReference type="InterPro" id="IPR011335">
    <property type="entry name" value="Restrct_endonuc-II-like"/>
</dbReference>
<evidence type="ECO:0000313" key="5">
    <source>
        <dbReference type="EMBL" id="AZQ77087.1"/>
    </source>
</evidence>
<dbReference type="InterPro" id="IPR036388">
    <property type="entry name" value="WH-like_DNA-bd_sf"/>
</dbReference>
<dbReference type="Gene3D" id="1.10.10.10">
    <property type="entry name" value="Winged helix-like DNA-binding domain superfamily/Winged helix DNA-binding domain"/>
    <property type="match status" value="1"/>
</dbReference>
<dbReference type="CDD" id="cd22338">
    <property type="entry name" value="NaeI-like"/>
    <property type="match status" value="1"/>
</dbReference>
<dbReference type="REBASE" id="290676">
    <property type="entry name" value="FspT48ORF6855P"/>
</dbReference>
<dbReference type="EMBL" id="CP034593">
    <property type="protein sequence ID" value="AZQ77087.1"/>
    <property type="molecule type" value="Genomic_DNA"/>
</dbReference>
<evidence type="ECO:0000313" key="6">
    <source>
        <dbReference type="Proteomes" id="UP000280344"/>
    </source>
</evidence>
<gene>
    <name evidence="5" type="ORF">EJ997_06850</name>
</gene>
<accession>A0A3Q9G443</accession>
<dbReference type="Pfam" id="PF09126">
    <property type="entry name" value="NaeI"/>
    <property type="match status" value="1"/>
</dbReference>
<keyword evidence="6" id="KW-1185">Reference proteome</keyword>
<protein>
    <submittedName>
        <fullName evidence="5">Restriction endonuclease</fullName>
    </submittedName>
</protein>
<evidence type="ECO:0000259" key="4">
    <source>
        <dbReference type="Pfam" id="PF09126"/>
    </source>
</evidence>
<evidence type="ECO:0000256" key="3">
    <source>
        <dbReference type="ARBA" id="ARBA00022801"/>
    </source>
</evidence>
<dbReference type="InterPro" id="IPR015210">
    <property type="entry name" value="NaeI"/>
</dbReference>
<dbReference type="RefSeq" id="WP_126703892.1">
    <property type="nucleotide sequence ID" value="NZ_CP034593.1"/>
</dbReference>
<dbReference type="InterPro" id="IPR037057">
    <property type="entry name" value="DNA_rep_MutH/T2_RE_sf"/>
</dbReference>
<keyword evidence="1" id="KW-0540">Nuclease</keyword>
<sequence length="305" mass="34505">MSEDANGDEQPDEEVQEVASFILSQDPDGKRMARVFRDTFDQLYDGQRTGRFRIDQLMKTEKAHFGSLIEINLQRELKFLDGDKLDYKIADHEVDSKYSHTGAWMLPGESFDEIVLVSVADDKNAIWSVGLVRVTKENRRSSANRDRKTSLNQLGRSRILWLFRDQPMQPNALQLLSPEAVRAIMDPRKSGQARINELFRQATNVRLSRNIIATVGQQSDYMKRVRYNGGARSALRPEGHIILGGDYRAQTNIAQGLGATVPEPGEFVSVQVVPADPHNGSLIDGSWWRLKNDDDRITVDAPIIR</sequence>
<dbReference type="SUPFAM" id="SSF52980">
    <property type="entry name" value="Restriction endonuclease-like"/>
    <property type="match status" value="1"/>
</dbReference>
<keyword evidence="3" id="KW-0378">Hydrolase</keyword>
<dbReference type="KEGG" id="flh:EJ997_06850"/>
<dbReference type="AlphaFoldDB" id="A0A3Q9G443"/>
<dbReference type="Proteomes" id="UP000280344">
    <property type="component" value="Chromosome"/>
</dbReference>
<dbReference type="OrthoDB" id="9179812at2"/>
<dbReference type="Gene3D" id="3.40.600.10">
    <property type="entry name" value="DNA mismatch repair MutH/Restriction endonuclease, type II"/>
    <property type="match status" value="1"/>
</dbReference>
<organism evidence="5 6">
    <name type="scientific">Flaviflexus ciconiae</name>
    <dbReference type="NCBI Taxonomy" id="2496867"/>
    <lineage>
        <taxon>Bacteria</taxon>
        <taxon>Bacillati</taxon>
        <taxon>Actinomycetota</taxon>
        <taxon>Actinomycetes</taxon>
        <taxon>Actinomycetales</taxon>
        <taxon>Actinomycetaceae</taxon>
        <taxon>Flaviflexus</taxon>
    </lineage>
</organism>
<dbReference type="GO" id="GO:0003677">
    <property type="term" value="F:DNA binding"/>
    <property type="evidence" value="ECO:0007669"/>
    <property type="project" value="InterPro"/>
</dbReference>
<reference evidence="5 6" key="1">
    <citation type="submission" date="2018-12" db="EMBL/GenBank/DDBJ databases">
        <title>Complete genome sequence of Flaviflexus sp. H23T48.</title>
        <authorList>
            <person name="Bae J.-W."/>
            <person name="Lee J.-Y."/>
        </authorList>
    </citation>
    <scope>NUCLEOTIDE SEQUENCE [LARGE SCALE GENOMIC DNA]</scope>
    <source>
        <strain evidence="5 6">H23T48</strain>
    </source>
</reference>
<dbReference type="GO" id="GO:0009307">
    <property type="term" value="P:DNA restriction-modification system"/>
    <property type="evidence" value="ECO:0007669"/>
    <property type="project" value="InterPro"/>
</dbReference>
<evidence type="ECO:0000256" key="1">
    <source>
        <dbReference type="ARBA" id="ARBA00022722"/>
    </source>
</evidence>
<evidence type="ECO:0000256" key="2">
    <source>
        <dbReference type="ARBA" id="ARBA00022759"/>
    </source>
</evidence>
<proteinExistence type="predicted"/>
<dbReference type="GO" id="GO:0009036">
    <property type="term" value="F:type II site-specific deoxyribonuclease activity"/>
    <property type="evidence" value="ECO:0007669"/>
    <property type="project" value="InterPro"/>
</dbReference>
<feature type="domain" description="Type II restriction enzyme NaeI" evidence="4">
    <location>
        <begin position="17"/>
        <end position="297"/>
    </location>
</feature>
<name>A0A3Q9G443_9ACTO</name>
<keyword evidence="2 5" id="KW-0255">Endonuclease</keyword>